<reference evidence="4" key="1">
    <citation type="submission" date="2022-09" db="EMBL/GenBank/DDBJ databases">
        <title>Tahibacter sp. nov., isolated from a fresh water.</title>
        <authorList>
            <person name="Baek J.H."/>
            <person name="Lee J.K."/>
            <person name="Kim J.M."/>
            <person name="Jeon C.O."/>
        </authorList>
    </citation>
    <scope>NUCLEOTIDE SEQUENCE</scope>
    <source>
        <strain evidence="4">W38</strain>
    </source>
</reference>
<evidence type="ECO:0000313" key="4">
    <source>
        <dbReference type="EMBL" id="UXI68963.1"/>
    </source>
</evidence>
<dbReference type="Pfam" id="PF12833">
    <property type="entry name" value="HTH_18"/>
    <property type="match status" value="1"/>
</dbReference>
<organism evidence="4 5">
    <name type="scientific">Tahibacter amnicola</name>
    <dbReference type="NCBI Taxonomy" id="2976241"/>
    <lineage>
        <taxon>Bacteria</taxon>
        <taxon>Pseudomonadati</taxon>
        <taxon>Pseudomonadota</taxon>
        <taxon>Gammaproteobacteria</taxon>
        <taxon>Lysobacterales</taxon>
        <taxon>Rhodanobacteraceae</taxon>
        <taxon>Tahibacter</taxon>
    </lineage>
</organism>
<keyword evidence="2" id="KW-0804">Transcription</keyword>
<dbReference type="EMBL" id="CP104694">
    <property type="protein sequence ID" value="UXI68963.1"/>
    <property type="molecule type" value="Genomic_DNA"/>
</dbReference>
<dbReference type="PANTHER" id="PTHR43436">
    <property type="entry name" value="ARAC-FAMILY TRANSCRIPTIONAL REGULATOR"/>
    <property type="match status" value="1"/>
</dbReference>
<dbReference type="RefSeq" id="WP_261695921.1">
    <property type="nucleotide sequence ID" value="NZ_CP104694.1"/>
</dbReference>
<dbReference type="Proteomes" id="UP001064632">
    <property type="component" value="Chromosome"/>
</dbReference>
<evidence type="ECO:0000259" key="3">
    <source>
        <dbReference type="PROSITE" id="PS01124"/>
    </source>
</evidence>
<keyword evidence="1" id="KW-0805">Transcription regulation</keyword>
<evidence type="ECO:0000256" key="1">
    <source>
        <dbReference type="ARBA" id="ARBA00023015"/>
    </source>
</evidence>
<protein>
    <submittedName>
        <fullName evidence="4">AraC family transcriptional regulator</fullName>
    </submittedName>
</protein>
<dbReference type="Gene3D" id="1.10.10.60">
    <property type="entry name" value="Homeodomain-like"/>
    <property type="match status" value="2"/>
</dbReference>
<accession>A0ABY6BG11</accession>
<dbReference type="Pfam" id="PF06719">
    <property type="entry name" value="AraC_N"/>
    <property type="match status" value="1"/>
</dbReference>
<dbReference type="InterPro" id="IPR018060">
    <property type="entry name" value="HTH_AraC"/>
</dbReference>
<dbReference type="PROSITE" id="PS01124">
    <property type="entry name" value="HTH_ARAC_FAMILY_2"/>
    <property type="match status" value="1"/>
</dbReference>
<proteinExistence type="predicted"/>
<gene>
    <name evidence="4" type="ORF">N4264_04740</name>
</gene>
<sequence>MPSDFAATDALAGLRRRILGQVDTDGIHATAVPSLSLIRASEPSLPLPSVYQPSLCLVVQGRKHALLGQETFVYDAMNYLVVSVTLPVVGQIIKATPEEPYLCLRIEFDPAEVLALAPETAARRPSVPDARGLFVARVDAALLDAVVRLVGLLDAPSDIPVLAPLVLREVCYRVLVGEQGHRLSDATGMEGHAHRIARAIGLLKHRYAEPLRIEELAQVAHMSPSALHHRFKAVTSLSPLQYQKRLRLHEARRLMLAEGLEAASAAHRVGYESPSQFSREYRRMFGAPPRREVGQLRVSGEI</sequence>
<evidence type="ECO:0000256" key="2">
    <source>
        <dbReference type="ARBA" id="ARBA00023163"/>
    </source>
</evidence>
<evidence type="ECO:0000313" key="5">
    <source>
        <dbReference type="Proteomes" id="UP001064632"/>
    </source>
</evidence>
<dbReference type="SUPFAM" id="SSF46689">
    <property type="entry name" value="Homeodomain-like"/>
    <property type="match status" value="2"/>
</dbReference>
<dbReference type="PANTHER" id="PTHR43436:SF1">
    <property type="entry name" value="TRANSCRIPTIONAL REGULATORY PROTEIN"/>
    <property type="match status" value="1"/>
</dbReference>
<dbReference type="InterPro" id="IPR009594">
    <property type="entry name" value="Tscrpt_reg_HTH_AraC_N"/>
</dbReference>
<dbReference type="InterPro" id="IPR009057">
    <property type="entry name" value="Homeodomain-like_sf"/>
</dbReference>
<name>A0ABY6BG11_9GAMM</name>
<keyword evidence="5" id="KW-1185">Reference proteome</keyword>
<dbReference type="SMART" id="SM00342">
    <property type="entry name" value="HTH_ARAC"/>
    <property type="match status" value="1"/>
</dbReference>
<feature type="domain" description="HTH araC/xylS-type" evidence="3">
    <location>
        <begin position="197"/>
        <end position="295"/>
    </location>
</feature>